<dbReference type="AlphaFoldDB" id="A0A9W7G8N9"/>
<dbReference type="SUPFAM" id="SSF51905">
    <property type="entry name" value="FAD/NAD(P)-binding domain"/>
    <property type="match status" value="1"/>
</dbReference>
<dbReference type="OrthoDB" id="17199at2759"/>
<dbReference type="InterPro" id="IPR027477">
    <property type="entry name" value="Succ_DH/fumarate_Rdtase_cat_sf"/>
</dbReference>
<sequence length="537" mass="58800">MILCTGGYGNDKDGDTSLLKEVAPELLGLASTNGAFTTGDGIKLARLAGAGTVDMSMVQVHPTGFTDVPKGFSDSPDRSLILCAEILRGAGAVLIERNGGRFVDELQTRKFVTEAMNEMGQGTYAIVVPPHAAEATATHMDIYTGKGLLHEVEGMEGVKDFIKGRLNGGREPSSMEETFSAPISETSAVPRSTPTKLPISGTYRVGVVQPVLHYTMGGLTVDGDGRVMDVNGTAMEGMFAAGEIMGGVHGENRLGGSSLLDCVVFGINAAKAVDKEERVREWMGWRGEKGGGRKEEVKEEEWSGERKVVTIKGKKYDFLGRRAWFVLHSFAAKYPDNPSESDKTAIRGLITAFGQLYPCKLCRTHLQQQLRDPELGPPRVDSREELTVWMCELHNVVNADLGKPQQDCNAFKVDLMYLKDCGECEVKKPALEVGLEGETTDPYYVGPWDAMIYGRGDDMLNSLLTEGELWDARDLADLVDAMEVMKRWFRTFSKKEIKRMKEILVKGGKEEREGMGRRIGEVVGKALQGIDKEGLWG</sequence>
<name>A0A9W7G8N9_9STRA</name>
<dbReference type="InterPro" id="IPR003953">
    <property type="entry name" value="FAD-dep_OxRdtase_2_FAD-bd"/>
</dbReference>
<keyword evidence="5" id="KW-1015">Disulfide bond</keyword>
<dbReference type="Pfam" id="PF00890">
    <property type="entry name" value="FAD_binding_2"/>
    <property type="match status" value="1"/>
</dbReference>
<dbReference type="EMBL" id="BRXZ01007987">
    <property type="protein sequence ID" value="GMI37720.1"/>
    <property type="molecule type" value="Genomic_DNA"/>
</dbReference>
<dbReference type="EC" id="1.8.3.2" evidence="6"/>
<dbReference type="SUPFAM" id="SSF56425">
    <property type="entry name" value="Succinate dehydrogenase/fumarate reductase flavoprotein, catalytic domain"/>
    <property type="match status" value="1"/>
</dbReference>
<keyword evidence="4 6" id="KW-0560">Oxidoreductase</keyword>
<evidence type="ECO:0000256" key="6">
    <source>
        <dbReference type="RuleBase" id="RU371123"/>
    </source>
</evidence>
<comment type="caution">
    <text evidence="8">The sequence shown here is derived from an EMBL/GenBank/DDBJ whole genome shotgun (WGS) entry which is preliminary data.</text>
</comment>
<dbReference type="Gene3D" id="3.50.50.60">
    <property type="entry name" value="FAD/NAD(P)-binding domain"/>
    <property type="match status" value="2"/>
</dbReference>
<protein>
    <recommendedName>
        <fullName evidence="6">Sulfhydryl oxidase</fullName>
        <ecNumber evidence="6">1.8.3.2</ecNumber>
    </recommendedName>
</protein>
<feature type="domain" description="ERV/ALR sulfhydryl oxidase" evidence="7">
    <location>
        <begin position="312"/>
        <end position="417"/>
    </location>
</feature>
<dbReference type="Proteomes" id="UP001165082">
    <property type="component" value="Unassembled WGS sequence"/>
</dbReference>
<keyword evidence="9" id="KW-1185">Reference proteome</keyword>
<dbReference type="SUPFAM" id="SSF69000">
    <property type="entry name" value="FAD-dependent thiol oxidase"/>
    <property type="match status" value="1"/>
</dbReference>
<evidence type="ECO:0000259" key="7">
    <source>
        <dbReference type="PROSITE" id="PS51324"/>
    </source>
</evidence>
<evidence type="ECO:0000256" key="5">
    <source>
        <dbReference type="ARBA" id="ARBA00023157"/>
    </source>
</evidence>
<dbReference type="Gene3D" id="3.90.700.10">
    <property type="entry name" value="Succinate dehydrogenase/fumarate reductase flavoprotein, catalytic domain"/>
    <property type="match status" value="1"/>
</dbReference>
<evidence type="ECO:0000256" key="2">
    <source>
        <dbReference type="ARBA" id="ARBA00022630"/>
    </source>
</evidence>
<keyword evidence="2 6" id="KW-0285">Flavoprotein</keyword>
<dbReference type="GO" id="GO:0016972">
    <property type="term" value="F:thiol oxidase activity"/>
    <property type="evidence" value="ECO:0007669"/>
    <property type="project" value="UniProtKB-EC"/>
</dbReference>
<gene>
    <name evidence="8" type="ORF">TrRE_jg13381</name>
</gene>
<dbReference type="PROSITE" id="PS51324">
    <property type="entry name" value="ERV_ALR"/>
    <property type="match status" value="1"/>
</dbReference>
<comment type="cofactor">
    <cofactor evidence="1 6">
        <name>FAD</name>
        <dbReference type="ChEBI" id="CHEBI:57692"/>
    </cofactor>
</comment>
<proteinExistence type="predicted"/>
<keyword evidence="3 6" id="KW-0274">FAD</keyword>
<dbReference type="Pfam" id="PF04777">
    <property type="entry name" value="Evr1_Alr"/>
    <property type="match status" value="1"/>
</dbReference>
<dbReference type="PANTHER" id="PTHR43400:SF1">
    <property type="entry name" value="FUMARATE REDUCTASE"/>
    <property type="match status" value="1"/>
</dbReference>
<accession>A0A9W7G8N9</accession>
<reference evidence="8" key="1">
    <citation type="submission" date="2022-07" db="EMBL/GenBank/DDBJ databases">
        <title>Genome analysis of Parmales, a sister group of diatoms, reveals the evolutionary specialization of diatoms from phago-mixotrophs to photoautotrophs.</title>
        <authorList>
            <person name="Ban H."/>
            <person name="Sato S."/>
            <person name="Yoshikawa S."/>
            <person name="Kazumasa Y."/>
            <person name="Nakamura Y."/>
            <person name="Ichinomiya M."/>
            <person name="Saitoh K."/>
            <person name="Sato N."/>
            <person name="Blanc-Mathieu R."/>
            <person name="Endo H."/>
            <person name="Kuwata A."/>
            <person name="Ogata H."/>
        </authorList>
    </citation>
    <scope>NUCLEOTIDE SEQUENCE</scope>
</reference>
<dbReference type="InterPro" id="IPR036774">
    <property type="entry name" value="ERV/ALR_sulphydryl_oxid_sf"/>
</dbReference>
<evidence type="ECO:0000313" key="8">
    <source>
        <dbReference type="EMBL" id="GMI37720.1"/>
    </source>
</evidence>
<organism evidence="8 9">
    <name type="scientific">Triparma retinervis</name>
    <dbReference type="NCBI Taxonomy" id="2557542"/>
    <lineage>
        <taxon>Eukaryota</taxon>
        <taxon>Sar</taxon>
        <taxon>Stramenopiles</taxon>
        <taxon>Ochrophyta</taxon>
        <taxon>Bolidophyceae</taxon>
        <taxon>Parmales</taxon>
        <taxon>Triparmaceae</taxon>
        <taxon>Triparma</taxon>
    </lineage>
</organism>
<evidence type="ECO:0000256" key="1">
    <source>
        <dbReference type="ARBA" id="ARBA00001974"/>
    </source>
</evidence>
<comment type="catalytic activity">
    <reaction evidence="6">
        <text>2 R'C(R)SH + O2 = R'C(R)S-S(R)CR' + H2O2</text>
        <dbReference type="Rhea" id="RHEA:17357"/>
        <dbReference type="ChEBI" id="CHEBI:15379"/>
        <dbReference type="ChEBI" id="CHEBI:16240"/>
        <dbReference type="ChEBI" id="CHEBI:16520"/>
        <dbReference type="ChEBI" id="CHEBI:17412"/>
        <dbReference type="EC" id="1.8.3.2"/>
    </reaction>
</comment>
<dbReference type="InterPro" id="IPR050315">
    <property type="entry name" value="FAD-oxidoreductase_2"/>
</dbReference>
<dbReference type="Gene3D" id="1.20.120.310">
    <property type="entry name" value="ERV/ALR sulfhydryl oxidase domain"/>
    <property type="match status" value="1"/>
</dbReference>
<dbReference type="InterPro" id="IPR036188">
    <property type="entry name" value="FAD/NAD-bd_sf"/>
</dbReference>
<evidence type="ECO:0000256" key="3">
    <source>
        <dbReference type="ARBA" id="ARBA00022827"/>
    </source>
</evidence>
<evidence type="ECO:0000256" key="4">
    <source>
        <dbReference type="ARBA" id="ARBA00023002"/>
    </source>
</evidence>
<dbReference type="InterPro" id="IPR017905">
    <property type="entry name" value="ERV/ALR_sulphydryl_oxidase"/>
</dbReference>
<evidence type="ECO:0000313" key="9">
    <source>
        <dbReference type="Proteomes" id="UP001165082"/>
    </source>
</evidence>
<dbReference type="PANTHER" id="PTHR43400">
    <property type="entry name" value="FUMARATE REDUCTASE"/>
    <property type="match status" value="1"/>
</dbReference>